<keyword evidence="1" id="KW-0732">Signal</keyword>
<protein>
    <submittedName>
        <fullName evidence="2">Uncharacterized protein</fullName>
    </submittedName>
</protein>
<dbReference type="Proteomes" id="UP000774617">
    <property type="component" value="Unassembled WGS sequence"/>
</dbReference>
<accession>A0ABQ8G748</accession>
<proteinExistence type="predicted"/>
<name>A0ABQ8G748_9PEZI</name>
<reference evidence="2 3" key="1">
    <citation type="journal article" date="2021" name="Nat. Commun.">
        <title>Genetic determinants of endophytism in the Arabidopsis root mycobiome.</title>
        <authorList>
            <person name="Mesny F."/>
            <person name="Miyauchi S."/>
            <person name="Thiergart T."/>
            <person name="Pickel B."/>
            <person name="Atanasova L."/>
            <person name="Karlsson M."/>
            <person name="Huettel B."/>
            <person name="Barry K.W."/>
            <person name="Haridas S."/>
            <person name="Chen C."/>
            <person name="Bauer D."/>
            <person name="Andreopoulos W."/>
            <person name="Pangilinan J."/>
            <person name="LaButti K."/>
            <person name="Riley R."/>
            <person name="Lipzen A."/>
            <person name="Clum A."/>
            <person name="Drula E."/>
            <person name="Henrissat B."/>
            <person name="Kohler A."/>
            <person name="Grigoriev I.V."/>
            <person name="Martin F.M."/>
            <person name="Hacquard S."/>
        </authorList>
    </citation>
    <scope>NUCLEOTIDE SEQUENCE [LARGE SCALE GENOMIC DNA]</scope>
    <source>
        <strain evidence="2 3">MPI-SDFR-AT-0080</strain>
    </source>
</reference>
<sequence length="106" mass="11386">MLFSATFLVLLPIFAQAAPPVELSARAGELKTCCFTTDNTNKPIFFTTGDGDFLDTLSWCYLNVKRDASDPNNCAKASAHISSGYCSSSEVAEAIDCPANPPTRPF</sequence>
<dbReference type="EMBL" id="JAGTJR010000017">
    <property type="protein sequence ID" value="KAH7046763.1"/>
    <property type="molecule type" value="Genomic_DNA"/>
</dbReference>
<gene>
    <name evidence="2" type="ORF">B0J12DRAFT_741725</name>
</gene>
<comment type="caution">
    <text evidence="2">The sequence shown here is derived from an EMBL/GenBank/DDBJ whole genome shotgun (WGS) entry which is preliminary data.</text>
</comment>
<evidence type="ECO:0000313" key="2">
    <source>
        <dbReference type="EMBL" id="KAH7046763.1"/>
    </source>
</evidence>
<feature type="chain" id="PRO_5047126776" evidence="1">
    <location>
        <begin position="18"/>
        <end position="106"/>
    </location>
</feature>
<feature type="signal peptide" evidence="1">
    <location>
        <begin position="1"/>
        <end position="17"/>
    </location>
</feature>
<keyword evidence="3" id="KW-1185">Reference proteome</keyword>
<evidence type="ECO:0000256" key="1">
    <source>
        <dbReference type="SAM" id="SignalP"/>
    </source>
</evidence>
<evidence type="ECO:0000313" key="3">
    <source>
        <dbReference type="Proteomes" id="UP000774617"/>
    </source>
</evidence>
<organism evidence="2 3">
    <name type="scientific">Macrophomina phaseolina</name>
    <dbReference type="NCBI Taxonomy" id="35725"/>
    <lineage>
        <taxon>Eukaryota</taxon>
        <taxon>Fungi</taxon>
        <taxon>Dikarya</taxon>
        <taxon>Ascomycota</taxon>
        <taxon>Pezizomycotina</taxon>
        <taxon>Dothideomycetes</taxon>
        <taxon>Dothideomycetes incertae sedis</taxon>
        <taxon>Botryosphaeriales</taxon>
        <taxon>Botryosphaeriaceae</taxon>
        <taxon>Macrophomina</taxon>
    </lineage>
</organism>